<feature type="transmembrane region" description="Helical" evidence="1">
    <location>
        <begin position="63"/>
        <end position="86"/>
    </location>
</feature>
<name>A0A2Z5ZHN4_9PROT</name>
<dbReference type="KEGG" id="aot:AcetOri_orf02868"/>
<dbReference type="EMBL" id="AP018515">
    <property type="protein sequence ID" value="BBC80264.1"/>
    <property type="molecule type" value="Genomic_DNA"/>
</dbReference>
<proteinExistence type="predicted"/>
<dbReference type="InterPro" id="IPR041219">
    <property type="entry name" value="Phage_lysozyme2"/>
</dbReference>
<evidence type="ECO:0000256" key="1">
    <source>
        <dbReference type="SAM" id="Phobius"/>
    </source>
</evidence>
<evidence type="ECO:0000313" key="3">
    <source>
        <dbReference type="EMBL" id="BBC80264.1"/>
    </source>
</evidence>
<dbReference type="AlphaFoldDB" id="A0A2Z5ZHN4"/>
<sequence length="718" mass="74666">MAQGSYQLSVGITGNATKVLKQINAQMKAAQAPAKAFQKQLGDFKKLTGFDQVSKSIGGVKSALMSVIPGLSAITGVASIGGILALSKGFADMGLHITQMSNALGLAGVQIRNMQGAGSLLGVGSGLLDTRKNAQDLQFKMRAGMLSPEEIAASQKAHILTNDSAKTRQNKSLDFLANAKSSGASASYLRYMAQLLGVDEKLIGTTHQMVDAQEALAAKFLRTNQLGEDGIKSGFGLYQAFTSVKQATEGVSTAIMAALAPSITPLLNQFANWLSTSQDVQNALDSVKATGQQFAAWIKSVNWSEVGTEIGSWIPSINTVKVILEALVAVKVASFATGLVSSFMTMTTAAIGLGRGLIGAGAIIAGITAPIAIAIAAVTALGVAAYEIYSHWDKVGPYFKATWDTITDGFNVAVDALTPLAHSFEATMSGMWDGIKGAADLAWSYIAPIFDKAKAAINWVADTKVGKALGWVAKKGISAAKSIASPITSDFQKNLASEQSKSGSSGVSATAIKSMTSDGVIAALESQGLNHANALGYAANMKKESNFNPFAVGDGGHAFGIGQWHEDRQAAYAKMFGHTMQSVRNAKQALEEQTKFYVEESKTATGGRVFQKLQGNTNAGIAAATVSKSYERPADQRGEMADRARIAYALDGKAAPINATAPTAQVAGGQSGSSSFGGSGNELVITFENAPAGMKVDTSRSSMNIRAKIVPATVGSLA</sequence>
<reference evidence="3 4" key="1">
    <citation type="submission" date="2018-02" db="EMBL/GenBank/DDBJ databases">
        <title>Acetobacter orientalis genome.</title>
        <authorList>
            <person name="Nakashima N."/>
            <person name="Tamura T."/>
        </authorList>
    </citation>
    <scope>NUCLEOTIDE SEQUENCE [LARGE SCALE GENOMIC DNA]</scope>
    <source>
        <strain evidence="3 4">FAN1</strain>
    </source>
</reference>
<feature type="transmembrane region" description="Helical" evidence="1">
    <location>
        <begin position="322"/>
        <end position="344"/>
    </location>
</feature>
<gene>
    <name evidence="3" type="ORF">AcetOrient_orf02868</name>
</gene>
<dbReference type="Pfam" id="PF18013">
    <property type="entry name" value="Phage_lysozyme2"/>
    <property type="match status" value="1"/>
</dbReference>
<dbReference type="Gene3D" id="1.10.530.10">
    <property type="match status" value="1"/>
</dbReference>
<feature type="domain" description="Phage tail lysozyme" evidence="2">
    <location>
        <begin position="521"/>
        <end position="647"/>
    </location>
</feature>
<accession>A0A2Z5ZHN4</accession>
<evidence type="ECO:0000313" key="4">
    <source>
        <dbReference type="Proteomes" id="UP000270034"/>
    </source>
</evidence>
<feature type="transmembrane region" description="Helical" evidence="1">
    <location>
        <begin position="356"/>
        <end position="384"/>
    </location>
</feature>
<keyword evidence="1" id="KW-0812">Transmembrane</keyword>
<protein>
    <submittedName>
        <fullName evidence="3">Phage tail tape measure protein</fullName>
    </submittedName>
</protein>
<keyword evidence="1" id="KW-1133">Transmembrane helix</keyword>
<dbReference type="Proteomes" id="UP000270034">
    <property type="component" value="Chromosome"/>
</dbReference>
<evidence type="ECO:0000259" key="2">
    <source>
        <dbReference type="Pfam" id="PF18013"/>
    </source>
</evidence>
<keyword evidence="1" id="KW-0472">Membrane</keyword>
<organism evidence="3 4">
    <name type="scientific">Acetobacter orientalis</name>
    <dbReference type="NCBI Taxonomy" id="146474"/>
    <lineage>
        <taxon>Bacteria</taxon>
        <taxon>Pseudomonadati</taxon>
        <taxon>Pseudomonadota</taxon>
        <taxon>Alphaproteobacteria</taxon>
        <taxon>Acetobacterales</taxon>
        <taxon>Acetobacteraceae</taxon>
        <taxon>Acetobacter</taxon>
    </lineage>
</organism>